<dbReference type="HOGENOM" id="CLU_2639907_0_0_1"/>
<accession>A0A0C3QHV5</accession>
<reference evidence="2" key="2">
    <citation type="submission" date="2015-01" db="EMBL/GenBank/DDBJ databases">
        <title>Evolutionary Origins and Diversification of the Mycorrhizal Mutualists.</title>
        <authorList>
            <consortium name="DOE Joint Genome Institute"/>
            <consortium name="Mycorrhizal Genomics Consortium"/>
            <person name="Kohler A."/>
            <person name="Kuo A."/>
            <person name="Nagy L.G."/>
            <person name="Floudas D."/>
            <person name="Copeland A."/>
            <person name="Barry K.W."/>
            <person name="Cichocki N."/>
            <person name="Veneault-Fourrey C."/>
            <person name="LaButti K."/>
            <person name="Lindquist E.A."/>
            <person name="Lipzen A."/>
            <person name="Lundell T."/>
            <person name="Morin E."/>
            <person name="Murat C."/>
            <person name="Riley R."/>
            <person name="Ohm R."/>
            <person name="Sun H."/>
            <person name="Tunlid A."/>
            <person name="Henrissat B."/>
            <person name="Grigoriev I.V."/>
            <person name="Hibbett D.S."/>
            <person name="Martin F."/>
        </authorList>
    </citation>
    <scope>NUCLEOTIDE SEQUENCE [LARGE SCALE GENOMIC DNA]</scope>
    <source>
        <strain evidence="2">MUT 4182</strain>
    </source>
</reference>
<evidence type="ECO:0000313" key="1">
    <source>
        <dbReference type="EMBL" id="KIO31525.1"/>
    </source>
</evidence>
<keyword evidence="2" id="KW-1185">Reference proteome</keyword>
<proteinExistence type="predicted"/>
<protein>
    <submittedName>
        <fullName evidence="1">Uncharacterized protein</fullName>
    </submittedName>
</protein>
<organism evidence="1 2">
    <name type="scientific">Tulasnella calospora MUT 4182</name>
    <dbReference type="NCBI Taxonomy" id="1051891"/>
    <lineage>
        <taxon>Eukaryota</taxon>
        <taxon>Fungi</taxon>
        <taxon>Dikarya</taxon>
        <taxon>Basidiomycota</taxon>
        <taxon>Agaricomycotina</taxon>
        <taxon>Agaricomycetes</taxon>
        <taxon>Cantharellales</taxon>
        <taxon>Tulasnellaceae</taxon>
        <taxon>Tulasnella</taxon>
    </lineage>
</organism>
<dbReference type="AlphaFoldDB" id="A0A0C3QHV5"/>
<reference evidence="1 2" key="1">
    <citation type="submission" date="2014-04" db="EMBL/GenBank/DDBJ databases">
        <authorList>
            <consortium name="DOE Joint Genome Institute"/>
            <person name="Kuo A."/>
            <person name="Girlanda M."/>
            <person name="Perotto S."/>
            <person name="Kohler A."/>
            <person name="Nagy L.G."/>
            <person name="Floudas D."/>
            <person name="Copeland A."/>
            <person name="Barry K.W."/>
            <person name="Cichocki N."/>
            <person name="Veneault-Fourrey C."/>
            <person name="LaButti K."/>
            <person name="Lindquist E.A."/>
            <person name="Lipzen A."/>
            <person name="Lundell T."/>
            <person name="Morin E."/>
            <person name="Murat C."/>
            <person name="Sun H."/>
            <person name="Tunlid A."/>
            <person name="Henrissat B."/>
            <person name="Grigoriev I.V."/>
            <person name="Hibbett D.S."/>
            <person name="Martin F."/>
            <person name="Nordberg H.P."/>
            <person name="Cantor M.N."/>
            <person name="Hua S.X."/>
        </authorList>
    </citation>
    <scope>NUCLEOTIDE SEQUENCE [LARGE SCALE GENOMIC DNA]</scope>
    <source>
        <strain evidence="1 2">MUT 4182</strain>
    </source>
</reference>
<sequence length="77" mass="8205">MVVSPMAMATSAGLSGALSMLSLFHRLTPPPIPAEIISTFDPQPPSPALLHRGRHTATVNRTPKPLDLLLSNLPLQN</sequence>
<dbReference type="EMBL" id="KN822962">
    <property type="protein sequence ID" value="KIO31525.1"/>
    <property type="molecule type" value="Genomic_DNA"/>
</dbReference>
<dbReference type="Proteomes" id="UP000054248">
    <property type="component" value="Unassembled WGS sequence"/>
</dbReference>
<gene>
    <name evidence="1" type="ORF">M407DRAFT_241767</name>
</gene>
<name>A0A0C3QHV5_9AGAM</name>
<evidence type="ECO:0000313" key="2">
    <source>
        <dbReference type="Proteomes" id="UP000054248"/>
    </source>
</evidence>